<keyword evidence="1" id="KW-0732">Signal</keyword>
<gene>
    <name evidence="2" type="ORF">GKO32_22445</name>
</gene>
<sequence>MRKRIVVASVAAVLAALTIGGCSAAPAVTAKPAPANADPMQADDAKQRLKFPNTKQTVFLQGYDDTVGMVRFRLQVWQPGGPDGGHFVTDPTDSAPHRLALSADPTILSANQLCSDGEVTVDSDGAGTKPCTADQLIDTVRDGGGLLAKIQIDAADHITKLAEIYTP</sequence>
<feature type="signal peptide" evidence="1">
    <location>
        <begin position="1"/>
        <end position="24"/>
    </location>
</feature>
<evidence type="ECO:0008006" key="4">
    <source>
        <dbReference type="Google" id="ProtNLM"/>
    </source>
</evidence>
<protein>
    <recommendedName>
        <fullName evidence="4">CHRD domain-containing protein</fullName>
    </recommendedName>
</protein>
<reference evidence="2 3" key="1">
    <citation type="submission" date="2019-11" db="EMBL/GenBank/DDBJ databases">
        <title>Draft genome of Amycolatopsis RM579.</title>
        <authorList>
            <person name="Duangmal K."/>
            <person name="Mingma R."/>
        </authorList>
    </citation>
    <scope>NUCLEOTIDE SEQUENCE [LARGE SCALE GENOMIC DNA]</scope>
    <source>
        <strain evidence="2 3">RM579</strain>
    </source>
</reference>
<dbReference type="Proteomes" id="UP000440096">
    <property type="component" value="Unassembled WGS sequence"/>
</dbReference>
<accession>A0A6N7Z8D6</accession>
<organism evidence="2 3">
    <name type="scientific">Amycolatopsis pithecellobii</name>
    <dbReference type="NCBI Taxonomy" id="664692"/>
    <lineage>
        <taxon>Bacteria</taxon>
        <taxon>Bacillati</taxon>
        <taxon>Actinomycetota</taxon>
        <taxon>Actinomycetes</taxon>
        <taxon>Pseudonocardiales</taxon>
        <taxon>Pseudonocardiaceae</taxon>
        <taxon>Amycolatopsis</taxon>
    </lineage>
</organism>
<evidence type="ECO:0000313" key="3">
    <source>
        <dbReference type="Proteomes" id="UP000440096"/>
    </source>
</evidence>
<name>A0A6N7Z8D6_9PSEU</name>
<proteinExistence type="predicted"/>
<dbReference type="OrthoDB" id="3606402at2"/>
<feature type="chain" id="PRO_5027066434" description="CHRD domain-containing protein" evidence="1">
    <location>
        <begin position="25"/>
        <end position="167"/>
    </location>
</feature>
<dbReference type="PROSITE" id="PS51257">
    <property type="entry name" value="PROKAR_LIPOPROTEIN"/>
    <property type="match status" value="1"/>
</dbReference>
<evidence type="ECO:0000313" key="2">
    <source>
        <dbReference type="EMBL" id="MTD56706.1"/>
    </source>
</evidence>
<evidence type="ECO:0000256" key="1">
    <source>
        <dbReference type="SAM" id="SignalP"/>
    </source>
</evidence>
<dbReference type="AlphaFoldDB" id="A0A6N7Z8D6"/>
<comment type="caution">
    <text evidence="2">The sequence shown here is derived from an EMBL/GenBank/DDBJ whole genome shotgun (WGS) entry which is preliminary data.</text>
</comment>
<dbReference type="EMBL" id="WMBA01000038">
    <property type="protein sequence ID" value="MTD56706.1"/>
    <property type="molecule type" value="Genomic_DNA"/>
</dbReference>
<dbReference type="RefSeq" id="WP_154758860.1">
    <property type="nucleotide sequence ID" value="NZ_WMBA01000038.1"/>
</dbReference>
<keyword evidence="3" id="KW-1185">Reference proteome</keyword>